<name>A0A1A9I6W1_9BACT</name>
<dbReference type="AlphaFoldDB" id="A0A1A9I6W1"/>
<evidence type="ECO:0000313" key="2">
    <source>
        <dbReference type="Proteomes" id="UP000077667"/>
    </source>
</evidence>
<dbReference type="EMBL" id="CP015772">
    <property type="protein sequence ID" value="ANH83313.1"/>
    <property type="molecule type" value="Genomic_DNA"/>
</dbReference>
<gene>
    <name evidence="1" type="ORF">A8C56_22085</name>
</gene>
<proteinExistence type="predicted"/>
<organism evidence="1 2">
    <name type="scientific">Niabella ginsenosidivorans</name>
    <dbReference type="NCBI Taxonomy" id="1176587"/>
    <lineage>
        <taxon>Bacteria</taxon>
        <taxon>Pseudomonadati</taxon>
        <taxon>Bacteroidota</taxon>
        <taxon>Chitinophagia</taxon>
        <taxon>Chitinophagales</taxon>
        <taxon>Chitinophagaceae</taxon>
        <taxon>Niabella</taxon>
    </lineage>
</organism>
<dbReference type="STRING" id="1176587.A8C56_22085"/>
<protein>
    <submittedName>
        <fullName evidence="1">Uncharacterized protein</fullName>
    </submittedName>
</protein>
<reference evidence="1 2" key="1">
    <citation type="submission" date="2016-05" db="EMBL/GenBank/DDBJ databases">
        <title>Niabella ginsenosidivorans BS26 whole genome sequencing.</title>
        <authorList>
            <person name="Im W.T."/>
            <person name="Siddiqi M.Z."/>
        </authorList>
    </citation>
    <scope>NUCLEOTIDE SEQUENCE [LARGE SCALE GENOMIC DNA]</scope>
    <source>
        <strain evidence="1 2">BS26</strain>
    </source>
</reference>
<evidence type="ECO:0000313" key="1">
    <source>
        <dbReference type="EMBL" id="ANH83313.1"/>
    </source>
</evidence>
<sequence length="72" mass="8069">MIWIILDPSKTAIFLDNSKMLAIQCCGSFCFYTGPYGNLSLLVFIKPLLPVLWLPVPLSRNFIVISHLNLSA</sequence>
<dbReference type="KEGG" id="nia:A8C56_22085"/>
<keyword evidence="2" id="KW-1185">Reference proteome</keyword>
<accession>A0A1A9I6W1</accession>
<dbReference type="Proteomes" id="UP000077667">
    <property type="component" value="Chromosome"/>
</dbReference>